<evidence type="ECO:0000313" key="3">
    <source>
        <dbReference type="Proteomes" id="UP001059745"/>
    </source>
</evidence>
<dbReference type="GO" id="GO:0005524">
    <property type="term" value="F:ATP binding"/>
    <property type="evidence" value="ECO:0007669"/>
    <property type="project" value="UniProtKB-KW"/>
</dbReference>
<dbReference type="RefSeq" id="WP_260531241.1">
    <property type="nucleotide sequence ID" value="NZ_CP104214.1"/>
</dbReference>
<feature type="domain" description="AAA+ ATPase" evidence="1">
    <location>
        <begin position="51"/>
        <end position="297"/>
    </location>
</feature>
<organism evidence="2 3">
    <name type="scientific">Burkholderia gladioli</name>
    <name type="common">Pseudomonas marginata</name>
    <name type="synonym">Phytomonas marginata</name>
    <dbReference type="NCBI Taxonomy" id="28095"/>
    <lineage>
        <taxon>Bacteria</taxon>
        <taxon>Pseudomonadati</taxon>
        <taxon>Pseudomonadota</taxon>
        <taxon>Betaproteobacteria</taxon>
        <taxon>Burkholderiales</taxon>
        <taxon>Burkholderiaceae</taxon>
        <taxon>Burkholderia</taxon>
    </lineage>
</organism>
<dbReference type="Pfam" id="PF13476">
    <property type="entry name" value="AAA_23"/>
    <property type="match status" value="1"/>
</dbReference>
<dbReference type="PANTHER" id="PTHR43581">
    <property type="entry name" value="ATP/GTP PHOSPHATASE"/>
    <property type="match status" value="1"/>
</dbReference>
<evidence type="ECO:0000313" key="2">
    <source>
        <dbReference type="EMBL" id="UWX69164.1"/>
    </source>
</evidence>
<keyword evidence="2" id="KW-0067">ATP-binding</keyword>
<dbReference type="SMART" id="SM00382">
    <property type="entry name" value="AAA"/>
    <property type="match status" value="1"/>
</dbReference>
<dbReference type="Proteomes" id="UP001059745">
    <property type="component" value="Chromosome 1"/>
</dbReference>
<sequence length="493" mass="55031">MLKITRYGENMDVGEITRIRDQFQGGQWPQFLERVDIAGLRGWQGQVVQFKFPVVAIVGENGAGKSTVLKVAAAAYDKTKDGGYFPSDFFLDTHWDTLSAIDLGYQIKTGDVTHNFKIRKPSKRWSFPEKRHGRRIYWFDVARTLPLDATAGYARVARLAAGEISTESLSEEYRGHLSYILGREYKNARFAAPDVNVNRKVGLLQRDFGEISQFHQGAGEDTSLDLMLALQEVPNNSLVIIDEVEASLHPRAQRRLINFLIKLSRLRRVQVIVSTHSPYVLEELPPEARVLLLPTAEGPTVIYGASPEFALTKLDDAIHPESFVYVEDRSGEVWVREIIARHPDGQAILSRIKVSPVGPANVVAMMGKLAVENKLPQPGIGVLDGDQQDSTGCVRLPGDDAPERVVFRGLQAHNWGNAHERFGIGAGDLHTYFEDALLNPDFHRWPTLVGDRILKSGTSVWETMVTEWCRICLTEDVRDGIVSAIQQTLPVGV</sequence>
<dbReference type="Pfam" id="PF13304">
    <property type="entry name" value="AAA_21"/>
    <property type="match status" value="1"/>
</dbReference>
<proteinExistence type="predicted"/>
<dbReference type="SUPFAM" id="SSF52540">
    <property type="entry name" value="P-loop containing nucleoside triphosphate hydrolases"/>
    <property type="match status" value="1"/>
</dbReference>
<dbReference type="GO" id="GO:0006302">
    <property type="term" value="P:double-strand break repair"/>
    <property type="evidence" value="ECO:0007669"/>
    <property type="project" value="InterPro"/>
</dbReference>
<dbReference type="InterPro" id="IPR003593">
    <property type="entry name" value="AAA+_ATPase"/>
</dbReference>
<dbReference type="InterPro" id="IPR051396">
    <property type="entry name" value="Bact_Antivir_Def_Nuclease"/>
</dbReference>
<reference evidence="2" key="1">
    <citation type="submission" date="2022-09" db="EMBL/GenBank/DDBJ databases">
        <title>Genomic of Burkholderia gladioli.</title>
        <authorList>
            <person name="Wu H."/>
        </authorList>
    </citation>
    <scope>NUCLEOTIDE SEQUENCE</scope>
    <source>
        <strain evidence="2">ZN-S4</strain>
    </source>
</reference>
<gene>
    <name evidence="2" type="ORF">NYZ96_13165</name>
</gene>
<dbReference type="EMBL" id="CP104214">
    <property type="protein sequence ID" value="UWX69164.1"/>
    <property type="molecule type" value="Genomic_DNA"/>
</dbReference>
<dbReference type="Gene3D" id="3.40.50.300">
    <property type="entry name" value="P-loop containing nucleotide triphosphate hydrolases"/>
    <property type="match status" value="2"/>
</dbReference>
<dbReference type="InterPro" id="IPR038729">
    <property type="entry name" value="Rad50/SbcC_AAA"/>
</dbReference>
<protein>
    <submittedName>
        <fullName evidence="2">ATP-binding protein</fullName>
    </submittedName>
</protein>
<dbReference type="GO" id="GO:0016887">
    <property type="term" value="F:ATP hydrolysis activity"/>
    <property type="evidence" value="ECO:0007669"/>
    <property type="project" value="InterPro"/>
</dbReference>
<dbReference type="InterPro" id="IPR003959">
    <property type="entry name" value="ATPase_AAA_core"/>
</dbReference>
<name>A0AB38TNY4_BURGA</name>
<dbReference type="InterPro" id="IPR027417">
    <property type="entry name" value="P-loop_NTPase"/>
</dbReference>
<accession>A0AB38TNY4</accession>
<keyword evidence="2" id="KW-0547">Nucleotide-binding</keyword>
<dbReference type="AlphaFoldDB" id="A0AB38TNY4"/>
<dbReference type="PANTHER" id="PTHR43581:SF2">
    <property type="entry name" value="EXCINUCLEASE ATPASE SUBUNIT"/>
    <property type="match status" value="1"/>
</dbReference>
<evidence type="ECO:0000259" key="1">
    <source>
        <dbReference type="SMART" id="SM00382"/>
    </source>
</evidence>